<dbReference type="GO" id="GO:0016926">
    <property type="term" value="P:protein desumoylation"/>
    <property type="evidence" value="ECO:0007669"/>
    <property type="project" value="TreeGrafter"/>
</dbReference>
<dbReference type="PANTHER" id="PTHR46896:SF3">
    <property type="entry name" value="FI06413P-RELATED"/>
    <property type="match status" value="1"/>
</dbReference>
<evidence type="ECO:0000256" key="1">
    <source>
        <dbReference type="ARBA" id="ARBA00005234"/>
    </source>
</evidence>
<evidence type="ECO:0000256" key="6">
    <source>
        <dbReference type="SAM" id="MobiDB-lite"/>
    </source>
</evidence>
<dbReference type="PANTHER" id="PTHR46896">
    <property type="entry name" value="SENTRIN-SPECIFIC PROTEASE"/>
    <property type="match status" value="1"/>
</dbReference>
<evidence type="ECO:0000313" key="9">
    <source>
        <dbReference type="Proteomes" id="UP000076738"/>
    </source>
</evidence>
<proteinExistence type="inferred from homology"/>
<sequence>MLVWPLDTKTGAVHISNGDFKRLEPQEFLNDTLIEFGLKLWFQNFSEKHPEVARDVHMFNTFFYKKISNKDFKAGYESVKKWTNKVNIFSKKYIIVPINEHLHWYLAIIYNPRGILRPPLPAAIRTPRKSARLSMAKPSPEPVEVSTPTSEQSSGAVDEAEVELQVEDVNMEDADTTPFAVSDRGPSEHQVDYMEVDSPREMPPVTVANREVSPELGEALPVRHTDKQAPTIMAPQPPPEALYIPEVSDVGDEETFIFTFDSLGGPHKGAIKFLSRYLQAEAEHKLEKRETREGIGKKARVPIQQNFCDCGLFVLHFVEKFMEKPEEFIREFLVNEKKSAEKKPVDYWDRMWDREAVNDKRNLLKAEIESLASEWKQRKEAHAQDEAQKGKEKEASVMPSGEDTAQGSKSDEDSDVEIVGESRKTLPTRGGKKGQVDNRRGVATARVAAATPEELRRSRGENDHRHAGPQARAVSRAADEPSQEVTAVPGPAESAKIRAQRPTPRLPLNGNRFIRK</sequence>
<evidence type="ECO:0000256" key="3">
    <source>
        <dbReference type="ARBA" id="ARBA00022670"/>
    </source>
</evidence>
<dbReference type="GO" id="GO:0070139">
    <property type="term" value="F:SUMO-specific endopeptidase activity"/>
    <property type="evidence" value="ECO:0007669"/>
    <property type="project" value="TreeGrafter"/>
</dbReference>
<dbReference type="InterPro" id="IPR051947">
    <property type="entry name" value="Sentrin-specific_protease"/>
</dbReference>
<evidence type="ECO:0000259" key="7">
    <source>
        <dbReference type="PROSITE" id="PS50600"/>
    </source>
</evidence>
<dbReference type="SUPFAM" id="SSF54001">
    <property type="entry name" value="Cysteine proteinases"/>
    <property type="match status" value="1"/>
</dbReference>
<dbReference type="PROSITE" id="PS50600">
    <property type="entry name" value="ULP_PROTEASE"/>
    <property type="match status" value="1"/>
</dbReference>
<dbReference type="STRING" id="1330018.A0A167JIK3"/>
<keyword evidence="9" id="KW-1185">Reference proteome</keyword>
<dbReference type="InterPro" id="IPR038765">
    <property type="entry name" value="Papain-like_cys_pep_sf"/>
</dbReference>
<evidence type="ECO:0000256" key="2">
    <source>
        <dbReference type="ARBA" id="ARBA00022553"/>
    </source>
</evidence>
<keyword evidence="4" id="KW-0833">Ubl conjugation pathway</keyword>
<dbReference type="AlphaFoldDB" id="A0A167JIK3"/>
<dbReference type="GO" id="GO:0005737">
    <property type="term" value="C:cytoplasm"/>
    <property type="evidence" value="ECO:0007669"/>
    <property type="project" value="TreeGrafter"/>
</dbReference>
<feature type="domain" description="Ubiquitin-like protease family profile" evidence="7">
    <location>
        <begin position="13"/>
        <end position="321"/>
    </location>
</feature>
<dbReference type="Pfam" id="PF02902">
    <property type="entry name" value="Peptidase_C48"/>
    <property type="match status" value="1"/>
</dbReference>
<reference evidence="8 9" key="1">
    <citation type="journal article" date="2016" name="Mol. Biol. Evol.">
        <title>Comparative Genomics of Early-Diverging Mushroom-Forming Fungi Provides Insights into the Origins of Lignocellulose Decay Capabilities.</title>
        <authorList>
            <person name="Nagy L.G."/>
            <person name="Riley R."/>
            <person name="Tritt A."/>
            <person name="Adam C."/>
            <person name="Daum C."/>
            <person name="Floudas D."/>
            <person name="Sun H."/>
            <person name="Yadav J.S."/>
            <person name="Pangilinan J."/>
            <person name="Larsson K.H."/>
            <person name="Matsuura K."/>
            <person name="Barry K."/>
            <person name="Labutti K."/>
            <person name="Kuo R."/>
            <person name="Ohm R.A."/>
            <person name="Bhattacharya S.S."/>
            <person name="Shirouzu T."/>
            <person name="Yoshinaga Y."/>
            <person name="Martin F.M."/>
            <person name="Grigoriev I.V."/>
            <person name="Hibbett D.S."/>
        </authorList>
    </citation>
    <scope>NUCLEOTIDE SEQUENCE [LARGE SCALE GENOMIC DNA]</scope>
    <source>
        <strain evidence="8 9">TUFC12733</strain>
    </source>
</reference>
<evidence type="ECO:0000256" key="5">
    <source>
        <dbReference type="ARBA" id="ARBA00022801"/>
    </source>
</evidence>
<gene>
    <name evidence="8" type="ORF">CALVIDRAFT_246204</name>
</gene>
<evidence type="ECO:0000256" key="4">
    <source>
        <dbReference type="ARBA" id="ARBA00022786"/>
    </source>
</evidence>
<dbReference type="Proteomes" id="UP000076738">
    <property type="component" value="Unassembled WGS sequence"/>
</dbReference>
<keyword evidence="3" id="KW-0645">Protease</keyword>
<evidence type="ECO:0000313" key="8">
    <source>
        <dbReference type="EMBL" id="KZO93635.1"/>
    </source>
</evidence>
<feature type="region of interest" description="Disordered" evidence="6">
    <location>
        <begin position="376"/>
        <end position="516"/>
    </location>
</feature>
<dbReference type="Gene3D" id="3.40.395.10">
    <property type="entry name" value="Adenoviral Proteinase, Chain A"/>
    <property type="match status" value="1"/>
</dbReference>
<feature type="compositionally biased region" description="Polar residues" evidence="6">
    <location>
        <begin position="146"/>
        <end position="155"/>
    </location>
</feature>
<dbReference type="GO" id="GO:0005634">
    <property type="term" value="C:nucleus"/>
    <property type="evidence" value="ECO:0007669"/>
    <property type="project" value="TreeGrafter"/>
</dbReference>
<feature type="compositionally biased region" description="Basic and acidic residues" evidence="6">
    <location>
        <begin position="376"/>
        <end position="395"/>
    </location>
</feature>
<feature type="compositionally biased region" description="Low complexity" evidence="6">
    <location>
        <begin position="441"/>
        <end position="451"/>
    </location>
</feature>
<dbReference type="EMBL" id="KV417300">
    <property type="protein sequence ID" value="KZO93635.1"/>
    <property type="molecule type" value="Genomic_DNA"/>
</dbReference>
<comment type="similarity">
    <text evidence="1">Belongs to the peptidase C48 family.</text>
</comment>
<name>A0A167JIK3_CALVF</name>
<keyword evidence="2" id="KW-0597">Phosphoprotein</keyword>
<dbReference type="GO" id="GO:0006508">
    <property type="term" value="P:proteolysis"/>
    <property type="evidence" value="ECO:0007669"/>
    <property type="project" value="UniProtKB-KW"/>
</dbReference>
<keyword evidence="5" id="KW-0378">Hydrolase</keyword>
<accession>A0A167JIK3</accession>
<dbReference type="InterPro" id="IPR003653">
    <property type="entry name" value="Peptidase_C48_C"/>
</dbReference>
<protein>
    <recommendedName>
        <fullName evidence="7">Ubiquitin-like protease family profile domain-containing protein</fullName>
    </recommendedName>
</protein>
<dbReference type="OrthoDB" id="442460at2759"/>
<feature type="region of interest" description="Disordered" evidence="6">
    <location>
        <begin position="127"/>
        <end position="158"/>
    </location>
</feature>
<organism evidence="8 9">
    <name type="scientific">Calocera viscosa (strain TUFC12733)</name>
    <dbReference type="NCBI Taxonomy" id="1330018"/>
    <lineage>
        <taxon>Eukaryota</taxon>
        <taxon>Fungi</taxon>
        <taxon>Dikarya</taxon>
        <taxon>Basidiomycota</taxon>
        <taxon>Agaricomycotina</taxon>
        <taxon>Dacrymycetes</taxon>
        <taxon>Dacrymycetales</taxon>
        <taxon>Dacrymycetaceae</taxon>
        <taxon>Calocera</taxon>
    </lineage>
</organism>
<feature type="compositionally biased region" description="Basic and acidic residues" evidence="6">
    <location>
        <begin position="453"/>
        <end position="466"/>
    </location>
</feature>